<keyword evidence="5" id="KW-0067">ATP-binding</keyword>
<dbReference type="InterPro" id="IPR002303">
    <property type="entry name" value="Valyl-tRNA_ligase"/>
</dbReference>
<dbReference type="Pfam" id="PF08264">
    <property type="entry name" value="Anticodon_1"/>
    <property type="match status" value="1"/>
</dbReference>
<evidence type="ECO:0000256" key="7">
    <source>
        <dbReference type="ARBA" id="ARBA00023146"/>
    </source>
</evidence>
<dbReference type="InterPro" id="IPR002300">
    <property type="entry name" value="aa-tRNA-synth_Ia"/>
</dbReference>
<dbReference type="Gene3D" id="3.40.50.620">
    <property type="entry name" value="HUPs"/>
    <property type="match status" value="1"/>
</dbReference>
<keyword evidence="7" id="KW-0030">Aminoacyl-tRNA synthetase</keyword>
<dbReference type="EMBL" id="CM026426">
    <property type="protein sequence ID" value="KAG0574108.1"/>
    <property type="molecule type" value="Genomic_DNA"/>
</dbReference>
<dbReference type="Proteomes" id="UP000822688">
    <property type="component" value="Chromosome V"/>
</dbReference>
<dbReference type="InterPro" id="IPR014729">
    <property type="entry name" value="Rossmann-like_a/b/a_fold"/>
</dbReference>
<evidence type="ECO:0000256" key="8">
    <source>
        <dbReference type="ARBA" id="ARBA00029936"/>
    </source>
</evidence>
<keyword evidence="4" id="KW-0547">Nucleotide-binding</keyword>
<proteinExistence type="inferred from homology"/>
<evidence type="ECO:0000259" key="10">
    <source>
        <dbReference type="Pfam" id="PF08264"/>
    </source>
</evidence>
<evidence type="ECO:0000256" key="1">
    <source>
        <dbReference type="ARBA" id="ARBA00005594"/>
    </source>
</evidence>
<keyword evidence="12" id="KW-1185">Reference proteome</keyword>
<dbReference type="Gene3D" id="1.10.730.10">
    <property type="entry name" value="Isoleucyl-tRNA Synthetase, Domain 1"/>
    <property type="match status" value="1"/>
</dbReference>
<dbReference type="GO" id="GO:0006438">
    <property type="term" value="P:valyl-tRNA aminoacylation"/>
    <property type="evidence" value="ECO:0007669"/>
    <property type="project" value="InterPro"/>
</dbReference>
<comment type="caution">
    <text evidence="11">The sequence shown here is derived from an EMBL/GenBank/DDBJ whole genome shotgun (WGS) entry which is preliminary data.</text>
</comment>
<comment type="similarity">
    <text evidence="1">Belongs to the class-I aminoacyl-tRNA synthetase family.</text>
</comment>
<evidence type="ECO:0000259" key="9">
    <source>
        <dbReference type="Pfam" id="PF00133"/>
    </source>
</evidence>
<protein>
    <recommendedName>
        <fullName evidence="2">valine--tRNA ligase</fullName>
        <ecNumber evidence="2">6.1.1.9</ecNumber>
    </recommendedName>
    <alternativeName>
        <fullName evidence="8">Valyl-tRNA synthetase</fullName>
    </alternativeName>
</protein>
<keyword evidence="6" id="KW-0648">Protein biosynthesis</keyword>
<feature type="domain" description="Methionyl/Valyl/Leucyl/Isoleucyl-tRNA synthetase anticodon-binding" evidence="10">
    <location>
        <begin position="131"/>
        <end position="217"/>
    </location>
</feature>
<evidence type="ECO:0000256" key="4">
    <source>
        <dbReference type="ARBA" id="ARBA00022741"/>
    </source>
</evidence>
<evidence type="ECO:0000256" key="3">
    <source>
        <dbReference type="ARBA" id="ARBA00022598"/>
    </source>
</evidence>
<dbReference type="InterPro" id="IPR033705">
    <property type="entry name" value="Anticodon_Ia_Val"/>
</dbReference>
<dbReference type="GO" id="GO:0005524">
    <property type="term" value="F:ATP binding"/>
    <property type="evidence" value="ECO:0007669"/>
    <property type="project" value="UniProtKB-KW"/>
</dbReference>
<gene>
    <name evidence="11" type="ORF">KC19_VG234900</name>
</gene>
<name>A0A8T0HUF7_CERPU</name>
<dbReference type="GO" id="GO:0005829">
    <property type="term" value="C:cytosol"/>
    <property type="evidence" value="ECO:0007669"/>
    <property type="project" value="TreeGrafter"/>
</dbReference>
<evidence type="ECO:0000256" key="5">
    <source>
        <dbReference type="ARBA" id="ARBA00022840"/>
    </source>
</evidence>
<dbReference type="FunFam" id="1.10.730.10:FF:000009">
    <property type="entry name" value="Valine--tRNA ligase, mitochondrial"/>
    <property type="match status" value="1"/>
</dbReference>
<dbReference type="Pfam" id="PF00133">
    <property type="entry name" value="tRNA-synt_1"/>
    <property type="match status" value="1"/>
</dbReference>
<dbReference type="InterPro" id="IPR013155">
    <property type="entry name" value="M/V/L/I-tRNA-synth_anticd-bd"/>
</dbReference>
<dbReference type="SUPFAM" id="SSF52374">
    <property type="entry name" value="Nucleotidylyl transferase"/>
    <property type="match status" value="1"/>
</dbReference>
<dbReference type="GO" id="GO:0004832">
    <property type="term" value="F:valine-tRNA ligase activity"/>
    <property type="evidence" value="ECO:0007669"/>
    <property type="project" value="UniProtKB-EC"/>
</dbReference>
<dbReference type="SUPFAM" id="SSF47323">
    <property type="entry name" value="Anticodon-binding domain of a subclass of class I aminoacyl-tRNA synthetases"/>
    <property type="match status" value="1"/>
</dbReference>
<keyword evidence="3" id="KW-0436">Ligase</keyword>
<organism evidence="11 12">
    <name type="scientific">Ceratodon purpureus</name>
    <name type="common">Fire moss</name>
    <name type="synonym">Dicranum purpureum</name>
    <dbReference type="NCBI Taxonomy" id="3225"/>
    <lineage>
        <taxon>Eukaryota</taxon>
        <taxon>Viridiplantae</taxon>
        <taxon>Streptophyta</taxon>
        <taxon>Embryophyta</taxon>
        <taxon>Bryophyta</taxon>
        <taxon>Bryophytina</taxon>
        <taxon>Bryopsida</taxon>
        <taxon>Dicranidae</taxon>
        <taxon>Pseudoditrichales</taxon>
        <taxon>Ditrichaceae</taxon>
        <taxon>Ceratodon</taxon>
    </lineage>
</organism>
<evidence type="ECO:0000256" key="2">
    <source>
        <dbReference type="ARBA" id="ARBA00013169"/>
    </source>
</evidence>
<dbReference type="PANTHER" id="PTHR11946:SF109">
    <property type="entry name" value="VALINE--TRNA LIGASE"/>
    <property type="match status" value="1"/>
</dbReference>
<evidence type="ECO:0000256" key="6">
    <source>
        <dbReference type="ARBA" id="ARBA00022917"/>
    </source>
</evidence>
<evidence type="ECO:0000313" key="11">
    <source>
        <dbReference type="EMBL" id="KAG0574108.1"/>
    </source>
</evidence>
<dbReference type="InterPro" id="IPR009080">
    <property type="entry name" value="tRNAsynth_Ia_anticodon-bd"/>
</dbReference>
<dbReference type="PANTHER" id="PTHR11946">
    <property type="entry name" value="VALYL-TRNA SYNTHETASES"/>
    <property type="match status" value="1"/>
</dbReference>
<dbReference type="CDD" id="cd07962">
    <property type="entry name" value="Anticodon_Ia_Val"/>
    <property type="match status" value="1"/>
</dbReference>
<feature type="domain" description="Aminoacyl-tRNA synthetase class Ia" evidence="9">
    <location>
        <begin position="1"/>
        <end position="85"/>
    </location>
</feature>
<dbReference type="AlphaFoldDB" id="A0A8T0HUF7"/>
<dbReference type="EC" id="6.1.1.9" evidence="2"/>
<reference evidence="11" key="1">
    <citation type="submission" date="2020-06" db="EMBL/GenBank/DDBJ databases">
        <title>WGS assembly of Ceratodon purpureus strain R40.</title>
        <authorList>
            <person name="Carey S.B."/>
            <person name="Jenkins J."/>
            <person name="Shu S."/>
            <person name="Lovell J.T."/>
            <person name="Sreedasyam A."/>
            <person name="Maumus F."/>
            <person name="Tiley G.P."/>
            <person name="Fernandez-Pozo N."/>
            <person name="Barry K."/>
            <person name="Chen C."/>
            <person name="Wang M."/>
            <person name="Lipzen A."/>
            <person name="Daum C."/>
            <person name="Saski C.A."/>
            <person name="Payton A.C."/>
            <person name="Mcbreen J.C."/>
            <person name="Conrad R.E."/>
            <person name="Kollar L.M."/>
            <person name="Olsson S."/>
            <person name="Huttunen S."/>
            <person name="Landis J.B."/>
            <person name="Wickett N.J."/>
            <person name="Johnson M.G."/>
            <person name="Rensing S.A."/>
            <person name="Grimwood J."/>
            <person name="Schmutz J."/>
            <person name="Mcdaniel S.F."/>
        </authorList>
    </citation>
    <scope>NUCLEOTIDE SEQUENCE</scope>
    <source>
        <strain evidence="11">R40</strain>
    </source>
</reference>
<evidence type="ECO:0000313" key="12">
    <source>
        <dbReference type="Proteomes" id="UP000822688"/>
    </source>
</evidence>
<sequence>MVRDAHGRKMSKSLGNVIDPLEVINGVTLEELHKRLEQGNLDAREVEKAKAGEKADFPDGIAECGADALRFALVAYTAQAVNINLDILRVVGYRQWCNKLWNVIRFAMTNLGSDFVPSATIQPSSLPLSCQWILSVLNKAIDKTVTGLENFQFSDATSALHSWWLYELCDVFIEVIKPTMFGNDEAAKKATRDTLWLCLDTGLRMLHPFMLYLTEEL</sequence>
<accession>A0A8T0HUF7</accession>